<dbReference type="EMBL" id="MU393556">
    <property type="protein sequence ID" value="KAI4861312.1"/>
    <property type="molecule type" value="Genomic_DNA"/>
</dbReference>
<reference evidence="1 2" key="1">
    <citation type="journal article" date="2022" name="New Phytol.">
        <title>Ecological generalism drives hyperdiversity of secondary metabolite gene clusters in xylarialean endophytes.</title>
        <authorList>
            <person name="Franco M.E.E."/>
            <person name="Wisecaver J.H."/>
            <person name="Arnold A.E."/>
            <person name="Ju Y.M."/>
            <person name="Slot J.C."/>
            <person name="Ahrendt S."/>
            <person name="Moore L.P."/>
            <person name="Eastman K.E."/>
            <person name="Scott K."/>
            <person name="Konkel Z."/>
            <person name="Mondo S.J."/>
            <person name="Kuo A."/>
            <person name="Hayes R.D."/>
            <person name="Haridas S."/>
            <person name="Andreopoulos B."/>
            <person name="Riley R."/>
            <person name="LaButti K."/>
            <person name="Pangilinan J."/>
            <person name="Lipzen A."/>
            <person name="Amirebrahimi M."/>
            <person name="Yan J."/>
            <person name="Adam C."/>
            <person name="Keymanesh K."/>
            <person name="Ng V."/>
            <person name="Louie K."/>
            <person name="Northen T."/>
            <person name="Drula E."/>
            <person name="Henrissat B."/>
            <person name="Hsieh H.M."/>
            <person name="Youens-Clark K."/>
            <person name="Lutzoni F."/>
            <person name="Miadlikowska J."/>
            <person name="Eastwood D.C."/>
            <person name="Hamelin R.C."/>
            <person name="Grigoriev I.V."/>
            <person name="U'Ren J.M."/>
        </authorList>
    </citation>
    <scope>NUCLEOTIDE SEQUENCE [LARGE SCALE GENOMIC DNA]</scope>
    <source>
        <strain evidence="1 2">CBS 119005</strain>
    </source>
</reference>
<evidence type="ECO:0000313" key="2">
    <source>
        <dbReference type="Proteomes" id="UP001497700"/>
    </source>
</evidence>
<evidence type="ECO:0000313" key="1">
    <source>
        <dbReference type="EMBL" id="KAI4861312.1"/>
    </source>
</evidence>
<protein>
    <submittedName>
        <fullName evidence="1">Uncharacterized protein</fullName>
    </submittedName>
</protein>
<keyword evidence="2" id="KW-1185">Reference proteome</keyword>
<accession>A0ACB9YQ23</accession>
<organism evidence="1 2">
    <name type="scientific">Hypoxylon rubiginosum</name>
    <dbReference type="NCBI Taxonomy" id="110542"/>
    <lineage>
        <taxon>Eukaryota</taxon>
        <taxon>Fungi</taxon>
        <taxon>Dikarya</taxon>
        <taxon>Ascomycota</taxon>
        <taxon>Pezizomycotina</taxon>
        <taxon>Sordariomycetes</taxon>
        <taxon>Xylariomycetidae</taxon>
        <taxon>Xylariales</taxon>
        <taxon>Hypoxylaceae</taxon>
        <taxon>Hypoxylon</taxon>
    </lineage>
</organism>
<sequence>MATTPSSWLDDAFKSAKEDFRRSLKNPALYDFSKIVQIDDVYDEARKIQSEQAKTKTLRGLKRLEPLINGLKEYSAVVEVFIQVKPDVMSLIWGPLKLILQTSSSVLFAFEKVVQVIRDIGMVLPNFKVYAELFQSNHDIRRALCLFYADILDLYAALLNFLMNRRLNVLLESVWPNIRSSIGKIQENMEQHKAMMTMGVTLEDILRADQARKLALEENGHQQAFRDCQTFSTIRKELNPQEYDTKLAEIARQSSVEPGEWLKIEPDFLRWLDAADRTLRCMWLYGIPGSGKTFLVGNLIKRMQNSGQRVLFVFLSHDNQTAGDSINVLHTILFQLLEDDSTCRSILYEASHSNYRKLKSDSGFVMDLLCEILKAVGPSFIILDGLDELDEISWKRLLSDVLQLHESCPETKLLISSREERDISLRLREKAVPLRVDHKNFEDINSFVQLKCQNLLEEMEAQGADNQMCLKVKEALSTIAENAEGRTVPDIEAEVENLPRGLDQVYGRLLARIKSKPTARIILQWIACARRPLTEEEMLQILAVKPGQLDFTEVGFTKVRKEFRDIRKECGPIIEISNDTIRFVHFSAKEYLLHEQSNKFLDLTEAHLDAALICTAYLSFFSFNTLFSSSSDEILDIRKQIVDGDYVMFEYASTEFLEHLLSSFGSRGSDVDSRLLATTIRFQETRAHDYIDISLIPKHFTYMFESFANNPELHAVLSAVMHFQRKARLGLLDNHEVTDSSTNDPLRLFLARRRFRQSLESIVCVKPNQETLKRLYGTKLYHCDQYFCHAYRNGFESPRARDQHLGIHNRSYKCPVANCLFAEIGLRNTSELQTHRETAHPSRTFEKDPIPSTSPRQPLANAYEVVRDAVMLDEVENIKWLLSLSENKTFKPWDAKEIFGLAGWKASPDTLSYLISELKYEKFSRFEPLEYTLATALETENLPNIKLLLSHGAKMSTVIQIEPRVLTRFPKKRSSSCVRDHVRYSGYIRALGLWSPDLMAYLTNECKVDLPVQIKNPEGIFEDPAIYGTNHDDARKRFSGIKQYILWPEAYKKGAWAAATNGHTLAVRICLENGGDPNAASKPDRKKESSAPIKGALYQAVKSGSRRGAEVVKVLLQYGANPNIHCGRMEKLLGMKNIEKRFGFPWKEIVQRIQAGEDLAIT</sequence>
<name>A0ACB9YQ23_9PEZI</name>
<gene>
    <name evidence="1" type="ORF">F4820DRAFT_461052</name>
</gene>
<dbReference type="Proteomes" id="UP001497700">
    <property type="component" value="Unassembled WGS sequence"/>
</dbReference>
<comment type="caution">
    <text evidence="1">The sequence shown here is derived from an EMBL/GenBank/DDBJ whole genome shotgun (WGS) entry which is preliminary data.</text>
</comment>
<proteinExistence type="predicted"/>